<reference evidence="1 2" key="1">
    <citation type="submission" date="2018-09" db="EMBL/GenBank/DDBJ databases">
        <title>Genomic investigation of the strawberry pathogen Phytophthora fragariae indicates pathogenicity is determined by transcriptional variation in three key races.</title>
        <authorList>
            <person name="Adams T.M."/>
            <person name="Armitage A.D."/>
            <person name="Sobczyk M.K."/>
            <person name="Bates H.J."/>
            <person name="Dunwell J.M."/>
            <person name="Nellist C.F."/>
            <person name="Harrison R.J."/>
        </authorList>
    </citation>
    <scope>NUCLEOTIDE SEQUENCE [LARGE SCALE GENOMIC DNA]</scope>
    <source>
        <strain evidence="1 2">NOV-77</strain>
    </source>
</reference>
<dbReference type="EMBL" id="QXFY01003715">
    <property type="protein sequence ID" value="KAE9282684.1"/>
    <property type="molecule type" value="Genomic_DNA"/>
</dbReference>
<dbReference type="AlphaFoldDB" id="A0A6G0QEG0"/>
<comment type="caution">
    <text evidence="1">The sequence shown here is derived from an EMBL/GenBank/DDBJ whole genome shotgun (WGS) entry which is preliminary data.</text>
</comment>
<sequence length="94" mass="10416">MPLHIPCCHTFIFQSSFESSSIFVQVLLSLLKPSGLLRLTPRIDFCLLLLQELYGSGFHAFTFGIGCLKTRRLNGGRDILALRNTSGIFNGDPS</sequence>
<dbReference type="Proteomes" id="UP000486351">
    <property type="component" value="Unassembled WGS sequence"/>
</dbReference>
<organism evidence="1 2">
    <name type="scientific">Phytophthora fragariae</name>
    <dbReference type="NCBI Taxonomy" id="53985"/>
    <lineage>
        <taxon>Eukaryota</taxon>
        <taxon>Sar</taxon>
        <taxon>Stramenopiles</taxon>
        <taxon>Oomycota</taxon>
        <taxon>Peronosporomycetes</taxon>
        <taxon>Peronosporales</taxon>
        <taxon>Peronosporaceae</taxon>
        <taxon>Phytophthora</taxon>
    </lineage>
</organism>
<accession>A0A6G0QEG0</accession>
<proteinExistence type="predicted"/>
<protein>
    <submittedName>
        <fullName evidence="1">Uncharacterized protein</fullName>
    </submittedName>
</protein>
<evidence type="ECO:0000313" key="2">
    <source>
        <dbReference type="Proteomes" id="UP000486351"/>
    </source>
</evidence>
<name>A0A6G0QEG0_9STRA</name>
<gene>
    <name evidence="1" type="ORF">PF008_g27591</name>
</gene>
<evidence type="ECO:0000313" key="1">
    <source>
        <dbReference type="EMBL" id="KAE9282684.1"/>
    </source>
</evidence>